<keyword evidence="2" id="KW-0472">Membrane</keyword>
<gene>
    <name evidence="3" type="ORF">CHLNCDRAFT_55051</name>
</gene>
<name>E1ZRL3_CHLVA</name>
<keyword evidence="4" id="KW-1185">Reference proteome</keyword>
<feature type="region of interest" description="Disordered" evidence="1">
    <location>
        <begin position="1372"/>
        <end position="1403"/>
    </location>
</feature>
<feature type="region of interest" description="Disordered" evidence="1">
    <location>
        <begin position="799"/>
        <end position="828"/>
    </location>
</feature>
<feature type="compositionally biased region" description="Basic and acidic residues" evidence="1">
    <location>
        <begin position="695"/>
        <end position="708"/>
    </location>
</feature>
<feature type="region of interest" description="Disordered" evidence="1">
    <location>
        <begin position="1137"/>
        <end position="1212"/>
    </location>
</feature>
<evidence type="ECO:0000313" key="3">
    <source>
        <dbReference type="EMBL" id="EFN51487.1"/>
    </source>
</evidence>
<organism evidence="4">
    <name type="scientific">Chlorella variabilis</name>
    <name type="common">Green alga</name>
    <dbReference type="NCBI Taxonomy" id="554065"/>
    <lineage>
        <taxon>Eukaryota</taxon>
        <taxon>Viridiplantae</taxon>
        <taxon>Chlorophyta</taxon>
        <taxon>core chlorophytes</taxon>
        <taxon>Trebouxiophyceae</taxon>
        <taxon>Chlorellales</taxon>
        <taxon>Chlorellaceae</taxon>
        <taxon>Chlorella clade</taxon>
        <taxon>Chlorella</taxon>
    </lineage>
</organism>
<dbReference type="InParanoid" id="E1ZRL3"/>
<feature type="compositionally biased region" description="Low complexity" evidence="1">
    <location>
        <begin position="998"/>
        <end position="1008"/>
    </location>
</feature>
<dbReference type="RefSeq" id="XP_005843589.1">
    <property type="nucleotide sequence ID" value="XM_005843527.1"/>
</dbReference>
<accession>E1ZRL3</accession>
<feature type="region of interest" description="Disordered" evidence="1">
    <location>
        <begin position="89"/>
        <end position="143"/>
    </location>
</feature>
<feature type="compositionally biased region" description="Basic and acidic residues" evidence="1">
    <location>
        <begin position="932"/>
        <end position="941"/>
    </location>
</feature>
<sequence length="1530" mass="163759">MGIENGGSGGGPPLARRPFKLATAAPPTMLLRNLAIAASVALLVATLVVVIPSTGMSGVVGSASHYLTTASLYVSSASAQLNSLAAGAATNGSSAEGGATPGADGGSSSGDAGADAEGGGGETPDEAAEGDGGDGGGVDGEGVDPDLPCRESGYCSVGKLQAYVGEVDSTEGFKAMLKASCYKKECIMLTIGTGGHTLGMNFIAGAWKLGLANVMLHARGNESCAVLTAAGYNNVTCVWSDRDWFPVKNGKWHIFEAEELWAVRYILMARAVWHGYNVWLLDTDTYLYRDPYKYLTVPPFKDIPWMSLQDGGNIVNGGSSYIHNAAPGGPAAWTIARMCEHMIRLNEQFVLSDIIAGNYLRHPYIRFTMWTAPELDPDVESGVRYHEPGVVLRYPPEWQELTQASESKVLGFNLTIPYLNGTWNESIAGKRFPPRLNYSEAFIKMLEEESGGVKYADWEGSPPEGYVVPQNETFIFTPEWLLAAWLGRGVNGWWDLPPPKPQVMLHALFIPGEVHPPWKKEYILKASGAFNFEVSKALHGQLFPAATPGAPLPRVLALLPGLNLPSETALEYRNQLLLMVRLAARVGRVLLLPEPVCNSPWLGPGNEKPRVQGHRKNDYNIGLLLTYGLDDDQHCIWWHVLDFGCMPGRYILHPDYRELVRRLPEGAGQPSGDNTVQLGGLERAQGQEQVEVEAAETKAEEGGGEKQAQEGSPAGAPKRRNRRLAEDSAPKDQQQQQQQQQQPKGPSLAATAEAAKQKDGPHILFLDAIPDLTPGSWPEEGEADKGWKDWVQQCNWAREDPPKQDRRRRLAERERHQQGAARLRQQRDQAITSLESSGVCKRMTAHSEASSRVGAHLLRHGVTAEVRAAAAAWLGSDAGLAGRAICQLRKKELQEMFQRVYGATTSSCNNDWLRGKLLQAVGLPARWRQEVEDHTVEDGAEKQQSSGGGGAAAQQRSRSPGMRLRQTPARQRQRGSGGSSGRASTATQESGHPGYHRGALAAGAAPPADAERGRKRGRDEEAAPGAAGPRFGGGRAAEAPPPPVVVLVMQPGAQLPPWAATAFNGGALMAPSHDQLPAAANSWLAATQLTAFGLPYDPVAASTPLPQQQVVVLRQQQQEQGPRCLASAGASRWQRCCPTLPPRQQRHSSALLRGHGRLPEARQWRKRRRRLPRGAQFPQESVNQGDLTSPAQQQPRATPTAPPPQPQRQPVTGSWVRRVVAEVNEAAPPLVVGRHTPSHRDDVAAAPLQTAQRQTAQQQQGQLQQQSGGTRSGDGSAVQHPPARHPLGQQQLQQPQQPQQSTALRMFHLAAKGAAQAQGRASSRHSAAAAAAGQHPALAHLPAPRAMPQPAATAPAQLGLRQHQHALPLLLPLPQLPQPPRVQASVNQAGPPGAMPPPPPRALRSAAGAAVLSAAGPSWDRPRLMAGAVDAARAAISGGRPETVLPLLVQAAAQRGAEEAGLSLELLCAHQANFEALNPVARGSRAVSLLELLRSAPFSLLARFLKNMCKSYGVRVAAVATAHSSGGAPA</sequence>
<dbReference type="GeneID" id="17350966"/>
<feature type="transmembrane region" description="Helical" evidence="2">
    <location>
        <begin position="30"/>
        <end position="51"/>
    </location>
</feature>
<reference evidence="3 4" key="1">
    <citation type="journal article" date="2010" name="Plant Cell">
        <title>The Chlorella variabilis NC64A genome reveals adaptation to photosymbiosis, coevolution with viruses, and cryptic sex.</title>
        <authorList>
            <person name="Blanc G."/>
            <person name="Duncan G."/>
            <person name="Agarkova I."/>
            <person name="Borodovsky M."/>
            <person name="Gurnon J."/>
            <person name="Kuo A."/>
            <person name="Lindquist E."/>
            <person name="Lucas S."/>
            <person name="Pangilinan J."/>
            <person name="Polle J."/>
            <person name="Salamov A."/>
            <person name="Terry A."/>
            <person name="Yamada T."/>
            <person name="Dunigan D.D."/>
            <person name="Grigoriev I.V."/>
            <person name="Claverie J.M."/>
            <person name="Van Etten J.L."/>
        </authorList>
    </citation>
    <scope>NUCLEOTIDE SEQUENCE [LARGE SCALE GENOMIC DNA]</scope>
    <source>
        <strain evidence="3 4">NC64A</strain>
    </source>
</reference>
<feature type="compositionally biased region" description="Low complexity" evidence="1">
    <location>
        <begin position="1190"/>
        <end position="1199"/>
    </location>
</feature>
<keyword evidence="2" id="KW-1133">Transmembrane helix</keyword>
<feature type="region of interest" description="Disordered" evidence="1">
    <location>
        <begin position="1248"/>
        <end position="1335"/>
    </location>
</feature>
<dbReference type="eggNOG" id="ENOG502SAQ8">
    <property type="taxonomic scope" value="Eukaryota"/>
</dbReference>
<feature type="compositionally biased region" description="Low complexity" evidence="1">
    <location>
        <begin position="733"/>
        <end position="742"/>
    </location>
</feature>
<feature type="compositionally biased region" description="Acidic residues" evidence="1">
    <location>
        <begin position="123"/>
        <end position="132"/>
    </location>
</feature>
<feature type="compositionally biased region" description="Basic and acidic residues" evidence="1">
    <location>
        <begin position="1009"/>
        <end position="1021"/>
    </location>
</feature>
<feature type="compositionally biased region" description="Low complexity" evidence="1">
    <location>
        <begin position="1248"/>
        <end position="1269"/>
    </location>
</feature>
<dbReference type="KEGG" id="cvr:CHLNCDRAFT_55051"/>
<feature type="compositionally biased region" description="Low complexity" evidence="1">
    <location>
        <begin position="1286"/>
        <end position="1300"/>
    </location>
</feature>
<evidence type="ECO:0000256" key="2">
    <source>
        <dbReference type="SAM" id="Phobius"/>
    </source>
</evidence>
<feature type="region of interest" description="Disordered" evidence="1">
    <location>
        <begin position="685"/>
        <end position="761"/>
    </location>
</feature>
<evidence type="ECO:0000256" key="1">
    <source>
        <dbReference type="SAM" id="MobiDB-lite"/>
    </source>
</evidence>
<keyword evidence="2" id="KW-0812">Transmembrane</keyword>
<feature type="compositionally biased region" description="Gly residues" evidence="1">
    <location>
        <begin position="99"/>
        <end position="108"/>
    </location>
</feature>
<dbReference type="OrthoDB" id="515978at2759"/>
<dbReference type="Proteomes" id="UP000008141">
    <property type="component" value="Unassembled WGS sequence"/>
</dbReference>
<protein>
    <recommendedName>
        <fullName evidence="5">Nucleotide-diphospho-sugar transferase domain-containing protein</fullName>
    </recommendedName>
</protein>
<feature type="compositionally biased region" description="Polar residues" evidence="1">
    <location>
        <begin position="1178"/>
        <end position="1189"/>
    </location>
</feature>
<dbReference type="EMBL" id="GL433863">
    <property type="protein sequence ID" value="EFN51487.1"/>
    <property type="molecule type" value="Genomic_DNA"/>
</dbReference>
<feature type="region of interest" description="Disordered" evidence="1">
    <location>
        <begin position="932"/>
        <end position="1037"/>
    </location>
</feature>
<evidence type="ECO:0008006" key="5">
    <source>
        <dbReference type="Google" id="ProtNLM"/>
    </source>
</evidence>
<evidence type="ECO:0000313" key="4">
    <source>
        <dbReference type="Proteomes" id="UP000008141"/>
    </source>
</evidence>
<feature type="compositionally biased region" description="Low complexity" evidence="1">
    <location>
        <begin position="1309"/>
        <end position="1335"/>
    </location>
</feature>
<proteinExistence type="predicted"/>